<feature type="region of interest" description="Disordered" evidence="1">
    <location>
        <begin position="349"/>
        <end position="368"/>
    </location>
</feature>
<feature type="transmembrane region" description="Helical" evidence="2">
    <location>
        <begin position="111"/>
        <end position="129"/>
    </location>
</feature>
<dbReference type="KEGG" id="fcy:FRACYDRAFT_206388"/>
<dbReference type="InParanoid" id="A0A1E7FTR5"/>
<dbReference type="GO" id="GO:0005739">
    <property type="term" value="C:mitochondrion"/>
    <property type="evidence" value="ECO:0007669"/>
    <property type="project" value="TreeGrafter"/>
</dbReference>
<evidence type="ECO:0000313" key="3">
    <source>
        <dbReference type="EMBL" id="OEU21539.1"/>
    </source>
</evidence>
<dbReference type="GO" id="GO:0045047">
    <property type="term" value="P:protein targeting to ER"/>
    <property type="evidence" value="ECO:0007669"/>
    <property type="project" value="InterPro"/>
</dbReference>
<dbReference type="InterPro" id="IPR036770">
    <property type="entry name" value="Ankyrin_rpt-contain_sf"/>
</dbReference>
<dbReference type="InterPro" id="IPR002110">
    <property type="entry name" value="Ankyrin_rpt"/>
</dbReference>
<keyword evidence="4" id="KW-1185">Reference proteome</keyword>
<evidence type="ECO:0000313" key="4">
    <source>
        <dbReference type="Proteomes" id="UP000095751"/>
    </source>
</evidence>
<reference evidence="3 4" key="1">
    <citation type="submission" date="2016-09" db="EMBL/GenBank/DDBJ databases">
        <title>Extensive genetic diversity and differential bi-allelic expression allows diatom success in the polar Southern Ocean.</title>
        <authorList>
            <consortium name="DOE Joint Genome Institute"/>
            <person name="Mock T."/>
            <person name="Otillar R.P."/>
            <person name="Strauss J."/>
            <person name="Dupont C."/>
            <person name="Frickenhaus S."/>
            <person name="Maumus F."/>
            <person name="Mcmullan M."/>
            <person name="Sanges R."/>
            <person name="Schmutz J."/>
            <person name="Toseland A."/>
            <person name="Valas R."/>
            <person name="Veluchamy A."/>
            <person name="Ward B.J."/>
            <person name="Allen A."/>
            <person name="Barry K."/>
            <person name="Falciatore A."/>
            <person name="Ferrante M."/>
            <person name="Fortunato A.E."/>
            <person name="Gloeckner G."/>
            <person name="Gruber A."/>
            <person name="Hipkin R."/>
            <person name="Janech M."/>
            <person name="Kroth P."/>
            <person name="Leese F."/>
            <person name="Lindquist E."/>
            <person name="Lyon B.R."/>
            <person name="Martin J."/>
            <person name="Mayer C."/>
            <person name="Parker M."/>
            <person name="Quesneville H."/>
            <person name="Raymond J."/>
            <person name="Uhlig C."/>
            <person name="Valentin K.U."/>
            <person name="Worden A.Z."/>
            <person name="Armbrust E.V."/>
            <person name="Bowler C."/>
            <person name="Green B."/>
            <person name="Moulton V."/>
            <person name="Van Oosterhout C."/>
            <person name="Grigoriev I."/>
        </authorList>
    </citation>
    <scope>NUCLEOTIDE SEQUENCE [LARGE SCALE GENOMIC DNA]</scope>
    <source>
        <strain evidence="3 4">CCMP1102</strain>
    </source>
</reference>
<protein>
    <submittedName>
        <fullName evidence="3">Uncharacterized protein</fullName>
    </submittedName>
</protein>
<keyword evidence="2" id="KW-0472">Membrane</keyword>
<feature type="transmembrane region" description="Helical" evidence="2">
    <location>
        <begin position="12"/>
        <end position="32"/>
    </location>
</feature>
<dbReference type="GO" id="GO:0005783">
    <property type="term" value="C:endoplasmic reticulum"/>
    <property type="evidence" value="ECO:0007669"/>
    <property type="project" value="InterPro"/>
</dbReference>
<keyword evidence="2" id="KW-0812">Transmembrane</keyword>
<evidence type="ECO:0000256" key="2">
    <source>
        <dbReference type="SAM" id="Phobius"/>
    </source>
</evidence>
<dbReference type="PANTHER" id="PTHR28112:SF1">
    <property type="entry name" value="SRP-INDEPENDENT TARGETING PROTEIN 3"/>
    <property type="match status" value="1"/>
</dbReference>
<dbReference type="Proteomes" id="UP000095751">
    <property type="component" value="Unassembled WGS sequence"/>
</dbReference>
<dbReference type="Pfam" id="PF10032">
    <property type="entry name" value="Pho88"/>
    <property type="match status" value="1"/>
</dbReference>
<organism evidence="3 4">
    <name type="scientific">Fragilariopsis cylindrus CCMP1102</name>
    <dbReference type="NCBI Taxonomy" id="635003"/>
    <lineage>
        <taxon>Eukaryota</taxon>
        <taxon>Sar</taxon>
        <taxon>Stramenopiles</taxon>
        <taxon>Ochrophyta</taxon>
        <taxon>Bacillariophyta</taxon>
        <taxon>Bacillariophyceae</taxon>
        <taxon>Bacillariophycidae</taxon>
        <taxon>Bacillariales</taxon>
        <taxon>Bacillariaceae</taxon>
        <taxon>Fragilariopsis</taxon>
    </lineage>
</organism>
<dbReference type="EMBL" id="KV784354">
    <property type="protein sequence ID" value="OEU21539.1"/>
    <property type="molecule type" value="Genomic_DNA"/>
</dbReference>
<keyword evidence="2" id="KW-1133">Transmembrane helix</keyword>
<feature type="transmembrane region" description="Helical" evidence="2">
    <location>
        <begin position="44"/>
        <end position="66"/>
    </location>
</feature>
<evidence type="ECO:0000256" key="1">
    <source>
        <dbReference type="SAM" id="MobiDB-lite"/>
    </source>
</evidence>
<accession>A0A1E7FTR5</accession>
<dbReference type="PANTHER" id="PTHR28112">
    <property type="entry name" value="SRP-INDEPENDENT TARGETING PROTEIN 3"/>
    <property type="match status" value="1"/>
</dbReference>
<sequence>MAAGTIAAPNAAKAGGIGFNKMFVMVPVMLAARKLDAEDPKIVHYLRVAYGSMQTICVLVVLYTYWKASSKIDGTKIVYVPAAATPFAAPDAKKKYTQVDYQAHVFSTARSLLGSTLFGVAMTVGLHIYKGMAMGLAIQTIMGPLNLIENAVVKALLLGNGFRLEDKIFDEKEVDELVDDDVIVLESGNEVAKSALAIAIKVKGTKKKQSPTDAFDELLLDTWDLGNKADIPSFMKNINKKNCNNRTKENGWTPLMILSGLDADGTVDAIKKIIEDLGGNPGITDKEGWNALHWSAFHGSVKAAKELYEQDESLLGTKDNDGKLPVEMAHNEDNKDVAIFLEECTASSEAAVVTQDGEEDKDGMRKRK</sequence>
<dbReference type="SUPFAM" id="SSF48403">
    <property type="entry name" value="Ankyrin repeat"/>
    <property type="match status" value="1"/>
</dbReference>
<proteinExistence type="predicted"/>
<name>A0A1E7FTR5_9STRA</name>
<dbReference type="AlphaFoldDB" id="A0A1E7FTR5"/>
<dbReference type="Gene3D" id="1.25.40.20">
    <property type="entry name" value="Ankyrin repeat-containing domain"/>
    <property type="match status" value="1"/>
</dbReference>
<dbReference type="Pfam" id="PF12796">
    <property type="entry name" value="Ank_2"/>
    <property type="match status" value="1"/>
</dbReference>
<dbReference type="OrthoDB" id="18139at2759"/>
<gene>
    <name evidence="3" type="ORF">FRACYDRAFT_206388</name>
</gene>
<dbReference type="InterPro" id="IPR012098">
    <property type="entry name" value="SND3_fun"/>
</dbReference>